<gene>
    <name evidence="1" type="ORF">IRY55_07425</name>
</gene>
<dbReference type="RefSeq" id="WP_194562678.1">
    <property type="nucleotide sequence ID" value="NZ_JADKPV010000003.1"/>
</dbReference>
<keyword evidence="2" id="KW-1185">Reference proteome</keyword>
<dbReference type="Proteomes" id="UP000622653">
    <property type="component" value="Unassembled WGS sequence"/>
</dbReference>
<dbReference type="AlphaFoldDB" id="A0A8J7KT47"/>
<organism evidence="1 2">
    <name type="scientific">Savagea serpentis</name>
    <dbReference type="NCBI Taxonomy" id="2785297"/>
    <lineage>
        <taxon>Bacteria</taxon>
        <taxon>Bacillati</taxon>
        <taxon>Bacillota</taxon>
        <taxon>Bacilli</taxon>
        <taxon>Bacillales</taxon>
        <taxon>Caryophanaceae</taxon>
        <taxon>Savagea</taxon>
    </lineage>
</organism>
<evidence type="ECO:0000313" key="1">
    <source>
        <dbReference type="EMBL" id="MBF4501189.1"/>
    </source>
</evidence>
<reference evidence="1" key="1">
    <citation type="submission" date="2020-11" db="EMBL/GenBank/DDBJ databases">
        <title>Multidrug resistant novel bacterium Savagea serpentis sp. nov., isolated from the scats of a vine snake (Ahaetulla nasuta).</title>
        <authorList>
            <person name="Venkata Ramana V."/>
            <person name="Vikas Patil S."/>
            <person name="Yogita Lugani V."/>
        </authorList>
    </citation>
    <scope>NUCLEOTIDE SEQUENCE</scope>
    <source>
        <strain evidence="1">SN6</strain>
    </source>
</reference>
<proteinExistence type="predicted"/>
<comment type="caution">
    <text evidence="1">The sequence shown here is derived from an EMBL/GenBank/DDBJ whole genome shotgun (WGS) entry which is preliminary data.</text>
</comment>
<protein>
    <submittedName>
        <fullName evidence="1">Uncharacterized protein</fullName>
    </submittedName>
</protein>
<accession>A0A8J7KT47</accession>
<sequence>MYLKIATFVKEKSSFIELYHLLNPFIAFKGVEEGFVIRDCIKLFELDSVVTRCISGLQNRFQHDSLSQNITDGVMLLNYAYKHLYELEKEFIQSNQHITVTDIEPFIIFSKFNEVEMGQVSQVI</sequence>
<name>A0A8J7KT47_9BACL</name>
<evidence type="ECO:0000313" key="2">
    <source>
        <dbReference type="Proteomes" id="UP000622653"/>
    </source>
</evidence>
<dbReference type="EMBL" id="JADKPV010000003">
    <property type="protein sequence ID" value="MBF4501189.1"/>
    <property type="molecule type" value="Genomic_DNA"/>
</dbReference>